<dbReference type="AlphaFoldDB" id="A0AAF1K8M0"/>
<evidence type="ECO:0000256" key="1">
    <source>
        <dbReference type="SAM" id="SignalP"/>
    </source>
</evidence>
<sequence>MLSRLAACLLLSAVSALSTAQAHANEWWPYDNSRFGYSIELPPGFGLTLLANHGDGLSLAPADKSARLLVFATPAFSSDFQSEAKTRLVLARQDGWQVSFSKTTSQGFSFTGVKRDRLVYGRGVALCNGASAFFQMDYAKAEMQRYDAVLMRLVRSLKATEKCNPGGQKPPFKGSLAATG</sequence>
<reference evidence="2 3" key="1">
    <citation type="journal article" date="2018" name="Sci. Rep.">
        <title>Rhizobium tumorigenes sp. nov., a novel plant tumorigenic bacterium isolated from cane gall tumors on thornless blackberry.</title>
        <authorList>
            <person name="Kuzmanovi N."/>
            <person name="Smalla K."/>
            <person name="Gronow S."/>
            <person name="PuBawska J."/>
        </authorList>
    </citation>
    <scope>NUCLEOTIDE SEQUENCE [LARGE SCALE GENOMIC DNA]</scope>
    <source>
        <strain evidence="2 3">1078</strain>
    </source>
</reference>
<protein>
    <submittedName>
        <fullName evidence="2">Uncharacterized protein</fullName>
    </submittedName>
</protein>
<evidence type="ECO:0000313" key="2">
    <source>
        <dbReference type="EMBL" id="WFR96196.1"/>
    </source>
</evidence>
<keyword evidence="3" id="KW-1185">Reference proteome</keyword>
<dbReference type="KEGG" id="rtu:PR017_03380"/>
<feature type="signal peptide" evidence="1">
    <location>
        <begin position="1"/>
        <end position="24"/>
    </location>
</feature>
<reference evidence="3" key="2">
    <citation type="journal article" date="2023" name="MicrobiologyOpen">
        <title>Genomics of the tumorigenes clade of the family Rhizobiaceae and description of Rhizobium rhododendri sp. nov.</title>
        <authorList>
            <person name="Kuzmanovic N."/>
            <person name="diCenzo G.C."/>
            <person name="Bunk B."/>
            <person name="Sproeer C."/>
            <person name="Fruehling A."/>
            <person name="Neumann-Schaal M."/>
            <person name="Overmann J."/>
            <person name="Smalla K."/>
        </authorList>
    </citation>
    <scope>NUCLEOTIDE SEQUENCE [LARGE SCALE GENOMIC DNA]</scope>
    <source>
        <strain evidence="3">1078</strain>
    </source>
</reference>
<name>A0AAF1K8M0_9HYPH</name>
<evidence type="ECO:0000313" key="3">
    <source>
        <dbReference type="Proteomes" id="UP000249499"/>
    </source>
</evidence>
<dbReference type="RefSeq" id="WP_111220301.1">
    <property type="nucleotide sequence ID" value="NZ_CP117255.1"/>
</dbReference>
<organism evidence="2 3">
    <name type="scientific">Rhizobium tumorigenes</name>
    <dbReference type="NCBI Taxonomy" id="2041385"/>
    <lineage>
        <taxon>Bacteria</taxon>
        <taxon>Pseudomonadati</taxon>
        <taxon>Pseudomonadota</taxon>
        <taxon>Alphaproteobacteria</taxon>
        <taxon>Hyphomicrobiales</taxon>
        <taxon>Rhizobiaceae</taxon>
        <taxon>Rhizobium/Agrobacterium group</taxon>
        <taxon>Rhizobium</taxon>
    </lineage>
</organism>
<dbReference type="EMBL" id="CP117255">
    <property type="protein sequence ID" value="WFR96196.1"/>
    <property type="molecule type" value="Genomic_DNA"/>
</dbReference>
<gene>
    <name evidence="2" type="ORF">PR017_03380</name>
</gene>
<accession>A0AAF1K8M0</accession>
<feature type="chain" id="PRO_5041988859" evidence="1">
    <location>
        <begin position="25"/>
        <end position="180"/>
    </location>
</feature>
<dbReference type="Proteomes" id="UP000249499">
    <property type="component" value="Chromosome"/>
</dbReference>
<keyword evidence="1" id="KW-0732">Signal</keyword>
<proteinExistence type="predicted"/>